<comment type="caution">
    <text evidence="1">The sequence shown here is derived from an EMBL/GenBank/DDBJ whole genome shotgun (WGS) entry which is preliminary data.</text>
</comment>
<dbReference type="AlphaFoldDB" id="A0A511MK30"/>
<evidence type="ECO:0000313" key="1">
    <source>
        <dbReference type="EMBL" id="GEM40995.1"/>
    </source>
</evidence>
<proteinExistence type="predicted"/>
<protein>
    <recommendedName>
        <fullName evidence="3">Tyr recombinase domain-containing protein</fullName>
    </recommendedName>
</protein>
<dbReference type="EMBL" id="BJXA01000044">
    <property type="protein sequence ID" value="GEM40995.1"/>
    <property type="molecule type" value="Genomic_DNA"/>
</dbReference>
<sequence length="68" mass="7445">MAPLLFQWRSGAQRRGVSAGLVRAAPIELLDKTAMTDAAGEPLYFQPHDLRRIFVTEAIVNGMPPHSA</sequence>
<organism evidence="1 2">
    <name type="scientific">Nocardia ninae NBRC 108245</name>
    <dbReference type="NCBI Taxonomy" id="1210091"/>
    <lineage>
        <taxon>Bacteria</taxon>
        <taxon>Bacillati</taxon>
        <taxon>Actinomycetota</taxon>
        <taxon>Actinomycetes</taxon>
        <taxon>Mycobacteriales</taxon>
        <taxon>Nocardiaceae</taxon>
        <taxon>Nocardia</taxon>
    </lineage>
</organism>
<gene>
    <name evidence="1" type="ORF">NN4_55140</name>
</gene>
<evidence type="ECO:0000313" key="2">
    <source>
        <dbReference type="Proteomes" id="UP000321424"/>
    </source>
</evidence>
<accession>A0A511MK30</accession>
<reference evidence="1 2" key="1">
    <citation type="submission" date="2019-07" db="EMBL/GenBank/DDBJ databases">
        <title>Whole genome shotgun sequence of Nocardia ninae NBRC 108245.</title>
        <authorList>
            <person name="Hosoyama A."/>
            <person name="Uohara A."/>
            <person name="Ohji S."/>
            <person name="Ichikawa N."/>
        </authorList>
    </citation>
    <scope>NUCLEOTIDE SEQUENCE [LARGE SCALE GENOMIC DNA]</scope>
    <source>
        <strain evidence="1 2">NBRC 108245</strain>
    </source>
</reference>
<name>A0A511MK30_9NOCA</name>
<dbReference type="Proteomes" id="UP000321424">
    <property type="component" value="Unassembled WGS sequence"/>
</dbReference>
<dbReference type="RefSeq" id="WP_246181109.1">
    <property type="nucleotide sequence ID" value="NZ_BJXA01000044.1"/>
</dbReference>
<keyword evidence="2" id="KW-1185">Reference proteome</keyword>
<evidence type="ECO:0008006" key="3">
    <source>
        <dbReference type="Google" id="ProtNLM"/>
    </source>
</evidence>